<gene>
    <name evidence="1" type="ORF">HJG60_004190</name>
</gene>
<evidence type="ECO:0000313" key="2">
    <source>
        <dbReference type="Proteomes" id="UP000664940"/>
    </source>
</evidence>
<organism evidence="1 2">
    <name type="scientific">Phyllostomus discolor</name>
    <name type="common">pale spear-nosed bat</name>
    <dbReference type="NCBI Taxonomy" id="89673"/>
    <lineage>
        <taxon>Eukaryota</taxon>
        <taxon>Metazoa</taxon>
        <taxon>Chordata</taxon>
        <taxon>Craniata</taxon>
        <taxon>Vertebrata</taxon>
        <taxon>Euteleostomi</taxon>
        <taxon>Mammalia</taxon>
        <taxon>Eutheria</taxon>
        <taxon>Laurasiatheria</taxon>
        <taxon>Chiroptera</taxon>
        <taxon>Yangochiroptera</taxon>
        <taxon>Phyllostomidae</taxon>
        <taxon>Phyllostominae</taxon>
        <taxon>Phyllostomus</taxon>
    </lineage>
</organism>
<accession>A0A833Z373</accession>
<sequence length="103" mass="11243">MVKIIHLSIQSLLLCLMEKYKLKLLQSLTSTMSIRMTQKSFKVSISGPEAFSSHSYLSGPSISYLAFSQVGSSFWLGLGANMNLASGFSRAGCMETIKAIEVN</sequence>
<protein>
    <submittedName>
        <fullName evidence="1">Double zinc ribbon and ankyrin repeat domains 1</fullName>
    </submittedName>
</protein>
<evidence type="ECO:0000313" key="1">
    <source>
        <dbReference type="EMBL" id="KAF6087897.1"/>
    </source>
</evidence>
<dbReference type="EMBL" id="JABVXQ010000010">
    <property type="protein sequence ID" value="KAF6087897.1"/>
    <property type="molecule type" value="Genomic_DNA"/>
</dbReference>
<dbReference type="AlphaFoldDB" id="A0A833Z373"/>
<comment type="caution">
    <text evidence="1">The sequence shown here is derived from an EMBL/GenBank/DDBJ whole genome shotgun (WGS) entry which is preliminary data.</text>
</comment>
<proteinExistence type="predicted"/>
<reference evidence="1 2" key="1">
    <citation type="journal article" date="2020" name="Nature">
        <title>Six reference-quality genomes reveal evolution of bat adaptations.</title>
        <authorList>
            <person name="Jebb D."/>
            <person name="Huang Z."/>
            <person name="Pippel M."/>
            <person name="Hughes G.M."/>
            <person name="Lavrichenko K."/>
            <person name="Devanna P."/>
            <person name="Winkler S."/>
            <person name="Jermiin L.S."/>
            <person name="Skirmuntt E.C."/>
            <person name="Katzourakis A."/>
            <person name="Burkitt-Gray L."/>
            <person name="Ray D.A."/>
            <person name="Sullivan K.A.M."/>
            <person name="Roscito J.G."/>
            <person name="Kirilenko B.M."/>
            <person name="Davalos L.M."/>
            <person name="Corthals A.P."/>
            <person name="Power M.L."/>
            <person name="Jones G."/>
            <person name="Ransome R.D."/>
            <person name="Dechmann D.K.N."/>
            <person name="Locatelli A.G."/>
            <person name="Puechmaille S.J."/>
            <person name="Fedrigo O."/>
            <person name="Jarvis E.D."/>
            <person name="Hiller M."/>
            <person name="Vernes S.C."/>
            <person name="Myers E.W."/>
            <person name="Teeling E.C."/>
        </authorList>
    </citation>
    <scope>NUCLEOTIDE SEQUENCE [LARGE SCALE GENOMIC DNA]</scope>
    <source>
        <strain evidence="1">Bat1K_MPI-CBG_1</strain>
    </source>
</reference>
<dbReference type="Proteomes" id="UP000664940">
    <property type="component" value="Unassembled WGS sequence"/>
</dbReference>
<name>A0A833Z373_9CHIR</name>